<keyword evidence="5 7" id="KW-0472">Membrane</keyword>
<dbReference type="HOGENOM" id="CLU_025063_2_1_11"/>
<dbReference type="EMBL" id="CP004354">
    <property type="protein sequence ID" value="AGG67747.1"/>
    <property type="molecule type" value="Genomic_DNA"/>
</dbReference>
<keyword evidence="4 7" id="KW-1133">Transmembrane helix</keyword>
<feature type="transmembrane region" description="Helical" evidence="7">
    <location>
        <begin position="373"/>
        <end position="392"/>
    </location>
</feature>
<dbReference type="RefSeq" id="WP_015652173.1">
    <property type="nucleotide sequence ID" value="NC_020506.1"/>
</dbReference>
<dbReference type="KEGG" id="ccn:H924_11595"/>
<comment type="subcellular location">
    <subcellularLocation>
        <location evidence="1">Cell membrane</location>
        <topology evidence="1">Multi-pass membrane protein</topology>
    </subcellularLocation>
</comment>
<sequence length="436" mass="45964">MASSFEFVQHPRRTLPPPIPTNQGPAAAFLPGTFHPINPKNIAAGQDQVLLSGWGKLVRWILVVIAVFAISLGINLILNGVYATGTSTANRMYQFAQDPLTGLAIGILATALVQSSSTTTTLTVTAVGSGLVSVSVAVPLIIGANIGTSITPMLVAFSYIGERREFKKAFTTAAMHSWFNILTAAGFFVMEILFHPLRSISGYFATLLAEDTPGVVPTSEIITKILNPFVEAIGMQGLIGNVGNHNLAVIICLSLGTLLILVSVRVMSAQIRTITAATATSIIDKLVNTGGKTRASARSTIVSFGMGLIFTFLVTASSVTVASMQPVAVSGTVRRRPVLAVILGANVGTTFTALFATLAIVSSLSEFAMQAALVHTIMNVVGAAVVLCIPQLSRQLIRLSSATARIASRSYVRTLMIIFGLYIALPSIVLACYTLR</sequence>
<dbReference type="eggNOG" id="COG1283">
    <property type="taxonomic scope" value="Bacteria"/>
</dbReference>
<dbReference type="PATRIC" id="fig|1121353.3.peg.2368"/>
<dbReference type="NCBIfam" id="NF037997">
    <property type="entry name" value="Na_Pi_symport"/>
    <property type="match status" value="1"/>
</dbReference>
<feature type="transmembrane region" description="Helical" evidence="7">
    <location>
        <begin position="339"/>
        <end position="361"/>
    </location>
</feature>
<keyword evidence="2" id="KW-1003">Cell membrane</keyword>
<evidence type="ECO:0000256" key="5">
    <source>
        <dbReference type="ARBA" id="ARBA00023136"/>
    </source>
</evidence>
<dbReference type="PANTHER" id="PTHR10010:SF46">
    <property type="entry name" value="SODIUM-DEPENDENT PHOSPHATE TRANSPORT PROTEIN 2B"/>
    <property type="match status" value="1"/>
</dbReference>
<evidence type="ECO:0000313" key="9">
    <source>
        <dbReference type="Proteomes" id="UP000011760"/>
    </source>
</evidence>
<dbReference type="InterPro" id="IPR003841">
    <property type="entry name" value="Na/Pi_transpt"/>
</dbReference>
<feature type="transmembrane region" description="Helical" evidence="7">
    <location>
        <begin position="301"/>
        <end position="319"/>
    </location>
</feature>
<dbReference type="GO" id="GO:0005436">
    <property type="term" value="F:sodium:phosphate symporter activity"/>
    <property type="evidence" value="ECO:0007669"/>
    <property type="project" value="InterPro"/>
</dbReference>
<keyword evidence="9" id="KW-1185">Reference proteome</keyword>
<evidence type="ECO:0000256" key="7">
    <source>
        <dbReference type="SAM" id="Phobius"/>
    </source>
</evidence>
<protein>
    <submittedName>
        <fullName evidence="8">Na+/phosphate symporter</fullName>
    </submittedName>
</protein>
<evidence type="ECO:0000256" key="4">
    <source>
        <dbReference type="ARBA" id="ARBA00022989"/>
    </source>
</evidence>
<dbReference type="STRING" id="1121353.H924_11595"/>
<dbReference type="OrthoDB" id="9763003at2"/>
<accession>M1UVY0</accession>
<dbReference type="Proteomes" id="UP000011760">
    <property type="component" value="Chromosome"/>
</dbReference>
<evidence type="ECO:0000256" key="2">
    <source>
        <dbReference type="ARBA" id="ARBA00022475"/>
    </source>
</evidence>
<reference evidence="8 9" key="1">
    <citation type="submission" date="2013-02" db="EMBL/GenBank/DDBJ databases">
        <title>The complete genome sequence of Corynebacterium callunae DSM 20147.</title>
        <authorList>
            <person name="Ruckert C."/>
            <person name="Albersmeier A."/>
            <person name="Kalinowski J."/>
        </authorList>
    </citation>
    <scope>NUCLEOTIDE SEQUENCE [LARGE SCALE GENOMIC DNA]</scope>
    <source>
        <strain evidence="8 9">DSM 20147</strain>
    </source>
</reference>
<evidence type="ECO:0000256" key="1">
    <source>
        <dbReference type="ARBA" id="ARBA00004651"/>
    </source>
</evidence>
<evidence type="ECO:0000256" key="6">
    <source>
        <dbReference type="SAM" id="MobiDB-lite"/>
    </source>
</evidence>
<dbReference type="GO" id="GO:0005886">
    <property type="term" value="C:plasma membrane"/>
    <property type="evidence" value="ECO:0007669"/>
    <property type="project" value="UniProtKB-SubCell"/>
</dbReference>
<evidence type="ECO:0000256" key="3">
    <source>
        <dbReference type="ARBA" id="ARBA00022692"/>
    </source>
</evidence>
<evidence type="ECO:0000313" key="8">
    <source>
        <dbReference type="EMBL" id="AGG67747.1"/>
    </source>
</evidence>
<name>M1UVY0_9CORY</name>
<feature type="transmembrane region" description="Helical" evidence="7">
    <location>
        <begin position="412"/>
        <end position="435"/>
    </location>
</feature>
<dbReference type="AlphaFoldDB" id="M1UVY0"/>
<dbReference type="PANTHER" id="PTHR10010">
    <property type="entry name" value="SOLUTE CARRIER FAMILY 34 SODIUM PHOSPHATE , MEMBER 2-RELATED"/>
    <property type="match status" value="1"/>
</dbReference>
<feature type="region of interest" description="Disordered" evidence="6">
    <location>
        <begin position="1"/>
        <end position="21"/>
    </location>
</feature>
<feature type="transmembrane region" description="Helical" evidence="7">
    <location>
        <begin position="57"/>
        <end position="78"/>
    </location>
</feature>
<proteinExistence type="predicted"/>
<dbReference type="Pfam" id="PF02690">
    <property type="entry name" value="Na_Pi_cotrans"/>
    <property type="match status" value="2"/>
</dbReference>
<feature type="transmembrane region" description="Helical" evidence="7">
    <location>
        <begin position="178"/>
        <end position="197"/>
    </location>
</feature>
<keyword evidence="3 7" id="KW-0812">Transmembrane</keyword>
<organism evidence="8 9">
    <name type="scientific">Corynebacterium callunae DSM 20147</name>
    <dbReference type="NCBI Taxonomy" id="1121353"/>
    <lineage>
        <taxon>Bacteria</taxon>
        <taxon>Bacillati</taxon>
        <taxon>Actinomycetota</taxon>
        <taxon>Actinomycetes</taxon>
        <taxon>Mycobacteriales</taxon>
        <taxon>Corynebacteriaceae</taxon>
        <taxon>Corynebacterium</taxon>
    </lineage>
</organism>
<feature type="transmembrane region" description="Helical" evidence="7">
    <location>
        <begin position="245"/>
        <end position="264"/>
    </location>
</feature>
<gene>
    <name evidence="8" type="ORF">H924_11595</name>
</gene>
<feature type="transmembrane region" description="Helical" evidence="7">
    <location>
        <begin position="99"/>
        <end position="116"/>
    </location>
</feature>
<dbReference type="GO" id="GO:0044341">
    <property type="term" value="P:sodium-dependent phosphate transport"/>
    <property type="evidence" value="ECO:0007669"/>
    <property type="project" value="InterPro"/>
</dbReference>
<feature type="transmembrane region" description="Helical" evidence="7">
    <location>
        <begin position="136"/>
        <end position="157"/>
    </location>
</feature>